<feature type="domain" description="Reverse transcriptase" evidence="1">
    <location>
        <begin position="84"/>
        <end position="337"/>
    </location>
</feature>
<dbReference type="InterPro" id="IPR043502">
    <property type="entry name" value="DNA/RNA_pol_sf"/>
</dbReference>
<dbReference type="Gene3D" id="1.10.30.50">
    <property type="match status" value="1"/>
</dbReference>
<dbReference type="PROSITE" id="PS50878">
    <property type="entry name" value="RT_POL"/>
    <property type="match status" value="1"/>
</dbReference>
<dbReference type="PANTHER" id="PTHR34047:SF8">
    <property type="entry name" value="PROTEIN YKFC"/>
    <property type="match status" value="1"/>
</dbReference>
<evidence type="ECO:0000259" key="1">
    <source>
        <dbReference type="PROSITE" id="PS50878"/>
    </source>
</evidence>
<dbReference type="CDD" id="cd01651">
    <property type="entry name" value="RT_G2_intron"/>
    <property type="match status" value="1"/>
</dbReference>
<dbReference type="InterPro" id="IPR000477">
    <property type="entry name" value="RT_dom"/>
</dbReference>
<dbReference type="InterPro" id="IPR051083">
    <property type="entry name" value="GrpII_Intron_Splice-Mob/Def"/>
</dbReference>
<keyword evidence="2" id="KW-0695">RNA-directed DNA polymerase</keyword>
<keyword evidence="3" id="KW-1185">Reference proteome</keyword>
<dbReference type="Proteomes" id="UP000627166">
    <property type="component" value="Unassembled WGS sequence"/>
</dbReference>
<evidence type="ECO:0000313" key="2">
    <source>
        <dbReference type="EMBL" id="MBD8048185.1"/>
    </source>
</evidence>
<accession>A0ABR8YVC0</accession>
<organism evidence="2 3">
    <name type="scientific">Clostridium faecium</name>
    <dbReference type="NCBI Taxonomy" id="2762223"/>
    <lineage>
        <taxon>Bacteria</taxon>
        <taxon>Bacillati</taxon>
        <taxon>Bacillota</taxon>
        <taxon>Clostridia</taxon>
        <taxon>Eubacteriales</taxon>
        <taxon>Clostridiaceae</taxon>
        <taxon>Clostridium</taxon>
    </lineage>
</organism>
<name>A0ABR8YVC0_9CLOT</name>
<dbReference type="InterPro" id="IPR030931">
    <property type="entry name" value="Group_II_RT_mat"/>
</dbReference>
<dbReference type="RefSeq" id="WP_191741135.1">
    <property type="nucleotide sequence ID" value="NZ_JACSQB010000118.1"/>
</dbReference>
<keyword evidence="2" id="KW-0548">Nucleotidyltransferase</keyword>
<comment type="caution">
    <text evidence="2">The sequence shown here is derived from an EMBL/GenBank/DDBJ whole genome shotgun (WGS) entry which is preliminary data.</text>
</comment>
<dbReference type="SUPFAM" id="SSF56672">
    <property type="entry name" value="DNA/RNA polymerases"/>
    <property type="match status" value="1"/>
</dbReference>
<dbReference type="Pfam" id="PF01844">
    <property type="entry name" value="HNH"/>
    <property type="match status" value="1"/>
</dbReference>
<dbReference type="InterPro" id="IPR003615">
    <property type="entry name" value="HNH_nuc"/>
</dbReference>
<keyword evidence="2" id="KW-0808">Transferase</keyword>
<sequence length="603" mass="71189">MTSESKKQKLRNNEYYNIQNIFDMLYRKSSEGYNFYKLYELIIKEENILLAYRNLKKNSGSKTKGTDNQTIKNLETLSNEELISLVRNKLNNYYPKSVRRVYIPKANGKMRPLGIPTIVDRLIQQCLLQVLEPIFEAKFYKYSFGFRPNRNTKHAIARAYSLAQINHLHYCIDIDIKGFFDNVDHSKLIKQLWYLGIKDKKILSVLSKMLKAEIQGEGKPNKGTPQGGILSPLLANVVLNELDWWIASQWDEAKTQFPYKQKGNMHVALRNTNLKEMHIVRYADDFKVFCSNENDAERIYHAVVAWIKDRLHLEISEEKSKIVNLEKEYSEFLGIKFKLRKENEKWVIESRICDKAKERMVSDLKHQLKKIKRYAYKPYVQELNSMIIGYHQYYNMATMVCQEFRDIQHRVFRKMENKFAVTKEGYTPDYFNKMYGKYGGKPIYLHGIRVVPIWGIKFLTPMQLGKGVCNYTEEGRNKIHKNLEQMLSKRLLYIMQSPSLNRSVEYNDNRISLYAGQRGKCGILKEFYEPHEMECHHKIPIELGGKDDYRNLIYLHSDVHKLIHSTAKDTIAKYLYRTRLNDEQLKKVNNLRKLAELEEISLT</sequence>
<dbReference type="EMBL" id="JACSQB010000118">
    <property type="protein sequence ID" value="MBD8048185.1"/>
    <property type="molecule type" value="Genomic_DNA"/>
</dbReference>
<dbReference type="Pfam" id="PF00078">
    <property type="entry name" value="RVT_1"/>
    <property type="match status" value="1"/>
</dbReference>
<dbReference type="PANTHER" id="PTHR34047">
    <property type="entry name" value="NUCLEAR INTRON MATURASE 1, MITOCHONDRIAL-RELATED"/>
    <property type="match status" value="1"/>
</dbReference>
<proteinExistence type="predicted"/>
<dbReference type="GO" id="GO:0003964">
    <property type="term" value="F:RNA-directed DNA polymerase activity"/>
    <property type="evidence" value="ECO:0007669"/>
    <property type="project" value="UniProtKB-KW"/>
</dbReference>
<protein>
    <submittedName>
        <fullName evidence="2">Group II intron reverse transcriptase/maturase</fullName>
        <ecNumber evidence="2">2.7.7.49</ecNumber>
    </submittedName>
</protein>
<reference evidence="2 3" key="1">
    <citation type="submission" date="2020-08" db="EMBL/GenBank/DDBJ databases">
        <title>A Genomic Blueprint of the Chicken Gut Microbiome.</title>
        <authorList>
            <person name="Gilroy R."/>
            <person name="Ravi A."/>
            <person name="Getino M."/>
            <person name="Pursley I."/>
            <person name="Horton D.L."/>
            <person name="Alikhan N.-F."/>
            <person name="Baker D."/>
            <person name="Gharbi K."/>
            <person name="Hall N."/>
            <person name="Watson M."/>
            <person name="Adriaenssens E.M."/>
            <person name="Foster-Nyarko E."/>
            <person name="Jarju S."/>
            <person name="Secka A."/>
            <person name="Antonio M."/>
            <person name="Oren A."/>
            <person name="Chaudhuri R."/>
            <person name="La Ragione R.M."/>
            <person name="Hildebrand F."/>
            <person name="Pallen M.J."/>
        </authorList>
    </citation>
    <scope>NUCLEOTIDE SEQUENCE [LARGE SCALE GENOMIC DNA]</scope>
    <source>
        <strain evidence="2 3">N37</strain>
    </source>
</reference>
<dbReference type="InterPro" id="IPR002711">
    <property type="entry name" value="HNH"/>
</dbReference>
<dbReference type="NCBIfam" id="TIGR04416">
    <property type="entry name" value="group_II_RT_mat"/>
    <property type="match status" value="1"/>
</dbReference>
<dbReference type="SMART" id="SM00507">
    <property type="entry name" value="HNHc"/>
    <property type="match status" value="1"/>
</dbReference>
<evidence type="ECO:0000313" key="3">
    <source>
        <dbReference type="Proteomes" id="UP000627166"/>
    </source>
</evidence>
<dbReference type="CDD" id="cd00085">
    <property type="entry name" value="HNHc"/>
    <property type="match status" value="1"/>
</dbReference>
<dbReference type="EC" id="2.7.7.49" evidence="2"/>
<gene>
    <name evidence="2" type="primary">ltrA</name>
    <name evidence="2" type="ORF">H9637_14255</name>
</gene>